<evidence type="ECO:0000313" key="2">
    <source>
        <dbReference type="Proteomes" id="UP000299102"/>
    </source>
</evidence>
<sequence length="148" mass="17266">MLSGPTYMNEKQILERRGSGVSPFPKICEIYIFVIMSVKTNVEIREGLTYESRIASWTIHIGLNGDNTFGRLKFETDFQTVQYFPCFQIFYMSRPHSDFRLLGRRNRKSLKAIPTPRLGCKNTKLPDYPRTRARSRTLKTVSNRNHLT</sequence>
<accession>A0A4C1ZNB9</accession>
<evidence type="ECO:0000313" key="1">
    <source>
        <dbReference type="EMBL" id="GBP88117.1"/>
    </source>
</evidence>
<keyword evidence="2" id="KW-1185">Reference proteome</keyword>
<protein>
    <submittedName>
        <fullName evidence="1">Uncharacterized protein</fullName>
    </submittedName>
</protein>
<reference evidence="1 2" key="1">
    <citation type="journal article" date="2019" name="Commun. Biol.">
        <title>The bagworm genome reveals a unique fibroin gene that provides high tensile strength.</title>
        <authorList>
            <person name="Kono N."/>
            <person name="Nakamura H."/>
            <person name="Ohtoshi R."/>
            <person name="Tomita M."/>
            <person name="Numata K."/>
            <person name="Arakawa K."/>
        </authorList>
    </citation>
    <scope>NUCLEOTIDE SEQUENCE [LARGE SCALE GENOMIC DNA]</scope>
</reference>
<dbReference type="EMBL" id="BGZK01001907">
    <property type="protein sequence ID" value="GBP88117.1"/>
    <property type="molecule type" value="Genomic_DNA"/>
</dbReference>
<dbReference type="AlphaFoldDB" id="A0A4C1ZNB9"/>
<gene>
    <name evidence="1" type="ORF">EVAR_63925_1</name>
</gene>
<proteinExistence type="predicted"/>
<name>A0A4C1ZNB9_EUMVA</name>
<organism evidence="1 2">
    <name type="scientific">Eumeta variegata</name>
    <name type="common">Bagworm moth</name>
    <name type="synonym">Eumeta japonica</name>
    <dbReference type="NCBI Taxonomy" id="151549"/>
    <lineage>
        <taxon>Eukaryota</taxon>
        <taxon>Metazoa</taxon>
        <taxon>Ecdysozoa</taxon>
        <taxon>Arthropoda</taxon>
        <taxon>Hexapoda</taxon>
        <taxon>Insecta</taxon>
        <taxon>Pterygota</taxon>
        <taxon>Neoptera</taxon>
        <taxon>Endopterygota</taxon>
        <taxon>Lepidoptera</taxon>
        <taxon>Glossata</taxon>
        <taxon>Ditrysia</taxon>
        <taxon>Tineoidea</taxon>
        <taxon>Psychidae</taxon>
        <taxon>Oiketicinae</taxon>
        <taxon>Eumeta</taxon>
    </lineage>
</organism>
<comment type="caution">
    <text evidence="1">The sequence shown here is derived from an EMBL/GenBank/DDBJ whole genome shotgun (WGS) entry which is preliminary data.</text>
</comment>
<dbReference type="Proteomes" id="UP000299102">
    <property type="component" value="Unassembled WGS sequence"/>
</dbReference>